<keyword evidence="5" id="KW-1185">Reference proteome</keyword>
<dbReference type="PANTHER" id="PTHR21240:SF28">
    <property type="entry name" value="ISO-OROTATE DECARBOXYLASE (EUROFUNG)"/>
    <property type="match status" value="1"/>
</dbReference>
<dbReference type="InterPro" id="IPR032466">
    <property type="entry name" value="Metal_Hydrolase"/>
</dbReference>
<reference evidence="4 5" key="1">
    <citation type="submission" date="2016-04" db="EMBL/GenBank/DDBJ databases">
        <authorList>
            <person name="Chen L."/>
            <person name="Zhuang W."/>
            <person name="Wang G."/>
        </authorList>
    </citation>
    <scope>NUCLEOTIDE SEQUENCE [LARGE SCALE GENOMIC DNA]</scope>
    <source>
        <strain evidence="5">GR20</strain>
    </source>
</reference>
<feature type="domain" description="Amidohydrolase-related" evidence="3">
    <location>
        <begin position="30"/>
        <end position="335"/>
    </location>
</feature>
<dbReference type="Pfam" id="PF04909">
    <property type="entry name" value="Amidohydro_2"/>
    <property type="match status" value="1"/>
</dbReference>
<dbReference type="InterPro" id="IPR006680">
    <property type="entry name" value="Amidohydro-rel"/>
</dbReference>
<evidence type="ECO:0000256" key="2">
    <source>
        <dbReference type="SAM" id="SignalP"/>
    </source>
</evidence>
<dbReference type="SUPFAM" id="SSF51556">
    <property type="entry name" value="Metallo-dependent hydrolases"/>
    <property type="match status" value="1"/>
</dbReference>
<organism evidence="4 5">
    <name type="scientific">Niastella koreensis</name>
    <dbReference type="NCBI Taxonomy" id="354356"/>
    <lineage>
        <taxon>Bacteria</taxon>
        <taxon>Pseudomonadati</taxon>
        <taxon>Bacteroidota</taxon>
        <taxon>Chitinophagia</taxon>
        <taxon>Chitinophagales</taxon>
        <taxon>Chitinophagaceae</taxon>
        <taxon>Niastella</taxon>
    </lineage>
</organism>
<dbReference type="Gene3D" id="3.20.20.140">
    <property type="entry name" value="Metal-dependent hydrolases"/>
    <property type="match status" value="1"/>
</dbReference>
<proteinExistence type="predicted"/>
<evidence type="ECO:0000313" key="4">
    <source>
        <dbReference type="EMBL" id="OQP53327.1"/>
    </source>
</evidence>
<gene>
    <name evidence="4" type="ORF">A4D02_21955</name>
</gene>
<accession>A0ABX3P3G5</accession>
<feature type="signal peptide" evidence="2">
    <location>
        <begin position="1"/>
        <end position="17"/>
    </location>
</feature>
<protein>
    <submittedName>
        <fullName evidence="4">Amidohydrolase</fullName>
    </submittedName>
</protein>
<dbReference type="Proteomes" id="UP000192277">
    <property type="component" value="Unassembled WGS sequence"/>
</dbReference>
<sequence>MKIITALILLAPLATTAQTNTTTDTSLFYDSHFHLTNYVQEGISVQQFLQVMKGKVGRSTLFGIPLQQEWSYGNTGDFAPTYYLASDAPLYYYSFTDAYIAMSYRSLPKEDQQKFDPMITGFNPADMYAADHIKRVLKLFPGVFSGIGEFTIHKEFVSSKVAGEVASLTNPALDRILDFAAEAGLVVLMHSDINMPYPKPGQEPYLLKQIHSLFQRHPNTTIIWAHCGLGRVVQPVQDQLKMLDVVLSDPALKHVHIDISWDEVAKYIVSTPETIKATAAVINKYPDRFLMGSDEVAPATQEKYLKVYYMYEPLLKQLTPEAKQKLLKGNYSRLFDNARQEVRKWEAAHVNN</sequence>
<dbReference type="PANTHER" id="PTHR21240">
    <property type="entry name" value="2-AMINO-3-CARBOXYLMUCONATE-6-SEMIALDEHYDE DECARBOXYLASE"/>
    <property type="match status" value="1"/>
</dbReference>
<comment type="caution">
    <text evidence="4">The sequence shown here is derived from an EMBL/GenBank/DDBJ whole genome shotgun (WGS) entry which is preliminary data.</text>
</comment>
<evidence type="ECO:0000259" key="3">
    <source>
        <dbReference type="Pfam" id="PF04909"/>
    </source>
</evidence>
<dbReference type="InterPro" id="IPR032465">
    <property type="entry name" value="ACMSD"/>
</dbReference>
<evidence type="ECO:0000256" key="1">
    <source>
        <dbReference type="ARBA" id="ARBA00023239"/>
    </source>
</evidence>
<evidence type="ECO:0000313" key="5">
    <source>
        <dbReference type="Proteomes" id="UP000192277"/>
    </source>
</evidence>
<feature type="chain" id="PRO_5046915806" evidence="2">
    <location>
        <begin position="18"/>
        <end position="352"/>
    </location>
</feature>
<name>A0ABX3P3G5_9BACT</name>
<keyword evidence="2" id="KW-0732">Signal</keyword>
<keyword evidence="1" id="KW-0456">Lyase</keyword>
<dbReference type="EMBL" id="LWBO01000003">
    <property type="protein sequence ID" value="OQP53327.1"/>
    <property type="molecule type" value="Genomic_DNA"/>
</dbReference>